<dbReference type="RefSeq" id="WP_038693987.1">
    <property type="nucleotide sequence ID" value="NZ_CP009286.1"/>
</dbReference>
<dbReference type="STRING" id="169760.PSTEL_05645"/>
<protein>
    <submittedName>
        <fullName evidence="1">2-haloalkanoic acid dehalogenase</fullName>
    </submittedName>
</protein>
<dbReference type="Gene3D" id="1.10.150.240">
    <property type="entry name" value="Putative phosphatase, domain 2"/>
    <property type="match status" value="1"/>
</dbReference>
<dbReference type="NCBIfam" id="TIGR01549">
    <property type="entry name" value="HAD-SF-IA-v1"/>
    <property type="match status" value="1"/>
</dbReference>
<dbReference type="AlphaFoldDB" id="A0A089LTU2"/>
<dbReference type="CDD" id="cd04305">
    <property type="entry name" value="HAD_Neu5Ac-Pase_like"/>
    <property type="match status" value="1"/>
</dbReference>
<reference evidence="1 2" key="1">
    <citation type="submission" date="2014-08" db="EMBL/GenBank/DDBJ databases">
        <title>Comparative genomics of the Paenibacillus odorifer group.</title>
        <authorList>
            <person name="den Bakker H.C."/>
            <person name="Tsai Y.-C."/>
            <person name="Martin N."/>
            <person name="Korlach J."/>
            <person name="Wiedmann M."/>
        </authorList>
    </citation>
    <scope>NUCLEOTIDE SEQUENCE [LARGE SCALE GENOMIC DNA]</scope>
    <source>
        <strain evidence="1 2">DSM 14472</strain>
    </source>
</reference>
<gene>
    <name evidence="1" type="ORF">PSTEL_05645</name>
</gene>
<accession>A0A089LTU2</accession>
<dbReference type="Pfam" id="PF00702">
    <property type="entry name" value="Hydrolase"/>
    <property type="match status" value="1"/>
</dbReference>
<dbReference type="InterPro" id="IPR006439">
    <property type="entry name" value="HAD-SF_hydro_IA"/>
</dbReference>
<dbReference type="InterPro" id="IPR023214">
    <property type="entry name" value="HAD_sf"/>
</dbReference>
<dbReference type="KEGG" id="pste:PSTEL_05645"/>
<dbReference type="PANTHER" id="PTHR47478:SF1">
    <property type="entry name" value="PYRIMIDINE 5'-NUCLEOTIDASE YJJG"/>
    <property type="match status" value="1"/>
</dbReference>
<proteinExistence type="predicted"/>
<organism evidence="1 2">
    <name type="scientific">Paenibacillus stellifer</name>
    <dbReference type="NCBI Taxonomy" id="169760"/>
    <lineage>
        <taxon>Bacteria</taxon>
        <taxon>Bacillati</taxon>
        <taxon>Bacillota</taxon>
        <taxon>Bacilli</taxon>
        <taxon>Bacillales</taxon>
        <taxon>Paenibacillaceae</taxon>
        <taxon>Paenibacillus</taxon>
    </lineage>
</organism>
<dbReference type="HOGENOM" id="CLU_045011_8_1_9"/>
<dbReference type="SUPFAM" id="SSF56784">
    <property type="entry name" value="HAD-like"/>
    <property type="match status" value="1"/>
</dbReference>
<dbReference type="PANTHER" id="PTHR47478">
    <property type="match status" value="1"/>
</dbReference>
<dbReference type="InterPro" id="IPR036412">
    <property type="entry name" value="HAD-like_sf"/>
</dbReference>
<evidence type="ECO:0000313" key="2">
    <source>
        <dbReference type="Proteomes" id="UP000029507"/>
    </source>
</evidence>
<dbReference type="Proteomes" id="UP000029507">
    <property type="component" value="Chromosome"/>
</dbReference>
<dbReference type="Gene3D" id="3.40.50.1000">
    <property type="entry name" value="HAD superfamily/HAD-like"/>
    <property type="match status" value="1"/>
</dbReference>
<dbReference type="InterPro" id="IPR011951">
    <property type="entry name" value="HAD-SF_hydro_IA_YjjG/PynA"/>
</dbReference>
<dbReference type="InterPro" id="IPR023198">
    <property type="entry name" value="PGP-like_dom2"/>
</dbReference>
<keyword evidence="2" id="KW-1185">Reference proteome</keyword>
<dbReference type="NCBIfam" id="TIGR02254">
    <property type="entry name" value="YjjG_YfnB"/>
    <property type="match status" value="1"/>
</dbReference>
<dbReference type="SFLD" id="SFLDS00003">
    <property type="entry name" value="Haloacid_Dehalogenase"/>
    <property type="match status" value="1"/>
</dbReference>
<name>A0A089LTU2_9BACL</name>
<dbReference type="GO" id="GO:0008253">
    <property type="term" value="F:5'-nucleotidase activity"/>
    <property type="evidence" value="ECO:0007669"/>
    <property type="project" value="InterPro"/>
</dbReference>
<evidence type="ECO:0000313" key="1">
    <source>
        <dbReference type="EMBL" id="AIQ62658.1"/>
    </source>
</evidence>
<dbReference type="SFLD" id="SFLDG01129">
    <property type="entry name" value="C1.5:_HAD__Beta-PGM__Phosphata"/>
    <property type="match status" value="1"/>
</dbReference>
<dbReference type="OrthoDB" id="9802350at2"/>
<sequence>MKYEVLLFDADDTLFDYKMGESYALQEAFREFGKPECFEACLTTYQRINKALWKDMELGLVSSADLRVERFARLFAEHGYKLDPGAFSDSYLKHLCAASFLMEGALELCAALPDCTLAVITNGIKEVQYSRIRGSQLHDAFSHIIISEEVGSQKPEPGIFDYAFNRLGLGPEDKSKVLIIGDTLSSDIKGGNAYGIDTCWFNVRLQPADLGIVPTYEIRSLSELVPIVSGEVGQA</sequence>
<dbReference type="EMBL" id="CP009286">
    <property type="protein sequence ID" value="AIQ62658.1"/>
    <property type="molecule type" value="Genomic_DNA"/>
</dbReference>
<dbReference type="InterPro" id="IPR052550">
    <property type="entry name" value="Pyrimidine_5'-ntase_YjjG"/>
</dbReference>